<dbReference type="AlphaFoldDB" id="A0A8B4S5C8"/>
<dbReference type="Proteomes" id="UP000255070">
    <property type="component" value="Unassembled WGS sequence"/>
</dbReference>
<protein>
    <submittedName>
        <fullName evidence="1">Uncharacterized protein</fullName>
    </submittedName>
</protein>
<gene>
    <name evidence="1" type="ORF">NCTC10698_03967</name>
</gene>
<proteinExistence type="predicted"/>
<dbReference type="EMBL" id="UFXL01000001">
    <property type="protein sequence ID" value="SUY79037.1"/>
    <property type="molecule type" value="Genomic_DNA"/>
</dbReference>
<evidence type="ECO:0000313" key="1">
    <source>
        <dbReference type="EMBL" id="SUY79037.1"/>
    </source>
</evidence>
<evidence type="ECO:0000313" key="2">
    <source>
        <dbReference type="Proteomes" id="UP000255070"/>
    </source>
</evidence>
<accession>A0A8B4S5C8</accession>
<reference evidence="1 2" key="1">
    <citation type="submission" date="2018-06" db="EMBL/GenBank/DDBJ databases">
        <authorList>
            <consortium name="Pathogen Informatics"/>
            <person name="Doyle S."/>
        </authorList>
    </citation>
    <scope>NUCLEOTIDE SEQUENCE [LARGE SCALE GENOMIC DNA]</scope>
    <source>
        <strain evidence="1 2">NCTC10698</strain>
    </source>
</reference>
<name>A0A8B4S5C8_COMTE</name>
<comment type="caution">
    <text evidence="1">The sequence shown here is derived from an EMBL/GenBank/DDBJ whole genome shotgun (WGS) entry which is preliminary data.</text>
</comment>
<sequence length="80" mass="8953">MNSDEKICTKCRESWPNTTEFYRRTSSRKKHLQGYCIACLSDYNRGPAPTEWKTPISAQSSLPAATLQGIFRNLVAGAQA</sequence>
<organism evidence="1 2">
    <name type="scientific">Comamonas testosteroni</name>
    <name type="common">Pseudomonas testosteroni</name>
    <dbReference type="NCBI Taxonomy" id="285"/>
    <lineage>
        <taxon>Bacteria</taxon>
        <taxon>Pseudomonadati</taxon>
        <taxon>Pseudomonadota</taxon>
        <taxon>Betaproteobacteria</taxon>
        <taxon>Burkholderiales</taxon>
        <taxon>Comamonadaceae</taxon>
        <taxon>Comamonas</taxon>
    </lineage>
</organism>
<keyword evidence="2" id="KW-1185">Reference proteome</keyword>